<accession>A0ABQ5FK95</accession>
<evidence type="ECO:0000313" key="2">
    <source>
        <dbReference type="Proteomes" id="UP001151760"/>
    </source>
</evidence>
<keyword evidence="2" id="KW-1185">Reference proteome</keyword>
<reference evidence="1" key="2">
    <citation type="submission" date="2022-01" db="EMBL/GenBank/DDBJ databases">
        <authorList>
            <person name="Yamashiro T."/>
            <person name="Shiraishi A."/>
            <person name="Satake H."/>
            <person name="Nakayama K."/>
        </authorList>
    </citation>
    <scope>NUCLEOTIDE SEQUENCE</scope>
</reference>
<comment type="caution">
    <text evidence="1">The sequence shown here is derived from an EMBL/GenBank/DDBJ whole genome shotgun (WGS) entry which is preliminary data.</text>
</comment>
<dbReference type="EMBL" id="BQNB010017484">
    <property type="protein sequence ID" value="GJT63731.1"/>
    <property type="molecule type" value="Genomic_DNA"/>
</dbReference>
<reference evidence="1" key="1">
    <citation type="journal article" date="2022" name="Int. J. Mol. Sci.">
        <title>Draft Genome of Tanacetum Coccineum: Genomic Comparison of Closely Related Tanacetum-Family Plants.</title>
        <authorList>
            <person name="Yamashiro T."/>
            <person name="Shiraishi A."/>
            <person name="Nakayama K."/>
            <person name="Satake H."/>
        </authorList>
    </citation>
    <scope>NUCLEOTIDE SEQUENCE</scope>
</reference>
<organism evidence="1 2">
    <name type="scientific">Tanacetum coccineum</name>
    <dbReference type="NCBI Taxonomy" id="301880"/>
    <lineage>
        <taxon>Eukaryota</taxon>
        <taxon>Viridiplantae</taxon>
        <taxon>Streptophyta</taxon>
        <taxon>Embryophyta</taxon>
        <taxon>Tracheophyta</taxon>
        <taxon>Spermatophyta</taxon>
        <taxon>Magnoliopsida</taxon>
        <taxon>eudicotyledons</taxon>
        <taxon>Gunneridae</taxon>
        <taxon>Pentapetalae</taxon>
        <taxon>asterids</taxon>
        <taxon>campanulids</taxon>
        <taxon>Asterales</taxon>
        <taxon>Asteraceae</taxon>
        <taxon>Asteroideae</taxon>
        <taxon>Anthemideae</taxon>
        <taxon>Anthemidinae</taxon>
        <taxon>Tanacetum</taxon>
    </lineage>
</organism>
<protein>
    <submittedName>
        <fullName evidence="1">Uncharacterized protein</fullName>
    </submittedName>
</protein>
<gene>
    <name evidence="1" type="ORF">Tco_1015211</name>
</gene>
<evidence type="ECO:0000313" key="1">
    <source>
        <dbReference type="EMBL" id="GJT63731.1"/>
    </source>
</evidence>
<name>A0ABQ5FK95_9ASTR</name>
<sequence length="102" mass="11707">MVIVMDLKKRFDRKTEFEDESKFDGGVIRAPPLSTSPLPSTTVEHNRCCIHTSFTNLKKGNRLGSGSYCTVHEGFTEFMKMVTIEDLEVDEIHIYMKIICDF</sequence>
<dbReference type="Proteomes" id="UP001151760">
    <property type="component" value="Unassembled WGS sequence"/>
</dbReference>
<proteinExistence type="predicted"/>